<organism evidence="1 2">
    <name type="scientific">Mucilaginibacter terrigena</name>
    <dbReference type="NCBI Taxonomy" id="2492395"/>
    <lineage>
        <taxon>Bacteria</taxon>
        <taxon>Pseudomonadati</taxon>
        <taxon>Bacteroidota</taxon>
        <taxon>Sphingobacteriia</taxon>
        <taxon>Sphingobacteriales</taxon>
        <taxon>Sphingobacteriaceae</taxon>
        <taxon>Mucilaginibacter</taxon>
    </lineage>
</organism>
<proteinExistence type="predicted"/>
<dbReference type="InterPro" id="IPR043733">
    <property type="entry name" value="DUF5677"/>
</dbReference>
<reference evidence="1 2" key="1">
    <citation type="submission" date="2019-02" db="EMBL/GenBank/DDBJ databases">
        <title>Bacterial novel species Mucilaginibacter sp. 17JY9-4 isolated from soil.</title>
        <authorList>
            <person name="Jung H.-Y."/>
        </authorList>
    </citation>
    <scope>NUCLEOTIDE SEQUENCE [LARGE SCALE GENOMIC DNA]</scope>
    <source>
        <strain evidence="1 2">17JY9-4</strain>
    </source>
</reference>
<dbReference type="RefSeq" id="WP_129876389.1">
    <property type="nucleotide sequence ID" value="NZ_SEWG01000003.1"/>
</dbReference>
<dbReference type="Pfam" id="PF18928">
    <property type="entry name" value="DUF5677"/>
    <property type="match status" value="1"/>
</dbReference>
<evidence type="ECO:0000313" key="1">
    <source>
        <dbReference type="EMBL" id="RYU90840.1"/>
    </source>
</evidence>
<dbReference type="Proteomes" id="UP000293331">
    <property type="component" value="Unassembled WGS sequence"/>
</dbReference>
<dbReference type="EMBL" id="SEWG01000003">
    <property type="protein sequence ID" value="RYU90840.1"/>
    <property type="molecule type" value="Genomic_DNA"/>
</dbReference>
<dbReference type="AlphaFoldDB" id="A0A4V1ZBZ1"/>
<gene>
    <name evidence="1" type="ORF">EWM62_09365</name>
</gene>
<comment type="caution">
    <text evidence="1">The sequence shown here is derived from an EMBL/GenBank/DDBJ whole genome shotgun (WGS) entry which is preliminary data.</text>
</comment>
<keyword evidence="2" id="KW-1185">Reference proteome</keyword>
<protein>
    <submittedName>
        <fullName evidence="1">Uncharacterized protein</fullName>
    </submittedName>
</protein>
<sequence>MPITHSLEHLKNLHQEAVLFFKAELSMIKAILPKITDDRIAKTATLLLSSGHTGTALLQLATQTDSFASETVMLARSFMEKLTNFCYANICDEQEYRAFILHPVYKQFHNMGLPDMGADPYLWKDNFEACKRRQEQLKKIDIVKEALTIFSETKSNLNWTKRTMAQRIDAIEKYGKLFDMLFVLSKYHYYSDASEALHGSLYGCTLNIGAFEPGFNPTNQKALEKRSLKDTTCVLLHLGMMLHECFKLISYSADIKEIYGHSYTNFSHALNLLFHVLEKKIETNKAIS</sequence>
<name>A0A4V1ZBZ1_9SPHI</name>
<accession>A0A4V1ZBZ1</accession>
<evidence type="ECO:0000313" key="2">
    <source>
        <dbReference type="Proteomes" id="UP000293331"/>
    </source>
</evidence>
<dbReference type="OrthoDB" id="1495224at2"/>